<accession>A0ABP9HNW6</accession>
<organism evidence="6 7">
    <name type="scientific">Yinghuangia aomiensis</name>
    <dbReference type="NCBI Taxonomy" id="676205"/>
    <lineage>
        <taxon>Bacteria</taxon>
        <taxon>Bacillati</taxon>
        <taxon>Actinomycetota</taxon>
        <taxon>Actinomycetes</taxon>
        <taxon>Kitasatosporales</taxon>
        <taxon>Streptomycetaceae</taxon>
        <taxon>Yinghuangia</taxon>
    </lineage>
</organism>
<dbReference type="PANTHER" id="PTHR30055:SF234">
    <property type="entry name" value="HTH-TYPE TRANSCRIPTIONAL REGULATOR BETI"/>
    <property type="match status" value="1"/>
</dbReference>
<dbReference type="InterPro" id="IPR023772">
    <property type="entry name" value="DNA-bd_HTH_TetR-type_CS"/>
</dbReference>
<reference evidence="7" key="1">
    <citation type="journal article" date="2019" name="Int. J. Syst. Evol. Microbiol.">
        <title>The Global Catalogue of Microorganisms (GCM) 10K type strain sequencing project: providing services to taxonomists for standard genome sequencing and annotation.</title>
        <authorList>
            <consortium name="The Broad Institute Genomics Platform"/>
            <consortium name="The Broad Institute Genome Sequencing Center for Infectious Disease"/>
            <person name="Wu L."/>
            <person name="Ma J."/>
        </authorList>
    </citation>
    <scope>NUCLEOTIDE SEQUENCE [LARGE SCALE GENOMIC DNA]</scope>
    <source>
        <strain evidence="7">JCM 17986</strain>
    </source>
</reference>
<dbReference type="PROSITE" id="PS50977">
    <property type="entry name" value="HTH_TETR_2"/>
    <property type="match status" value="1"/>
</dbReference>
<dbReference type="PANTHER" id="PTHR30055">
    <property type="entry name" value="HTH-TYPE TRANSCRIPTIONAL REGULATOR RUTR"/>
    <property type="match status" value="1"/>
</dbReference>
<dbReference type="PROSITE" id="PS01081">
    <property type="entry name" value="HTH_TETR_1"/>
    <property type="match status" value="1"/>
</dbReference>
<dbReference type="InterPro" id="IPR009057">
    <property type="entry name" value="Homeodomain-like_sf"/>
</dbReference>
<evidence type="ECO:0000256" key="3">
    <source>
        <dbReference type="ARBA" id="ARBA00023163"/>
    </source>
</evidence>
<dbReference type="Gene3D" id="1.10.357.10">
    <property type="entry name" value="Tetracycline Repressor, domain 2"/>
    <property type="match status" value="1"/>
</dbReference>
<name>A0ABP9HNW6_9ACTN</name>
<protein>
    <submittedName>
        <fullName evidence="6">TetR family transcriptional regulator</fullName>
    </submittedName>
</protein>
<dbReference type="EMBL" id="BAABHS010000016">
    <property type="protein sequence ID" value="GAA4974840.1"/>
    <property type="molecule type" value="Genomic_DNA"/>
</dbReference>
<dbReference type="SUPFAM" id="SSF46689">
    <property type="entry name" value="Homeodomain-like"/>
    <property type="match status" value="1"/>
</dbReference>
<comment type="caution">
    <text evidence="6">The sequence shown here is derived from an EMBL/GenBank/DDBJ whole genome shotgun (WGS) entry which is preliminary data.</text>
</comment>
<evidence type="ECO:0000256" key="2">
    <source>
        <dbReference type="ARBA" id="ARBA00023125"/>
    </source>
</evidence>
<gene>
    <name evidence="6" type="ORF">GCM10023205_47020</name>
</gene>
<dbReference type="PRINTS" id="PR00455">
    <property type="entry name" value="HTHTETR"/>
</dbReference>
<keyword evidence="1" id="KW-0805">Transcription regulation</keyword>
<dbReference type="InterPro" id="IPR001647">
    <property type="entry name" value="HTH_TetR"/>
</dbReference>
<feature type="DNA-binding region" description="H-T-H motif" evidence="4">
    <location>
        <begin position="30"/>
        <end position="49"/>
    </location>
</feature>
<keyword evidence="3" id="KW-0804">Transcription</keyword>
<evidence type="ECO:0000313" key="7">
    <source>
        <dbReference type="Proteomes" id="UP001500466"/>
    </source>
</evidence>
<keyword evidence="7" id="KW-1185">Reference proteome</keyword>
<evidence type="ECO:0000256" key="1">
    <source>
        <dbReference type="ARBA" id="ARBA00023015"/>
    </source>
</evidence>
<proteinExistence type="predicted"/>
<dbReference type="RefSeq" id="WP_345677596.1">
    <property type="nucleotide sequence ID" value="NZ_BAABHS010000016.1"/>
</dbReference>
<dbReference type="InterPro" id="IPR050109">
    <property type="entry name" value="HTH-type_TetR-like_transc_reg"/>
</dbReference>
<evidence type="ECO:0000313" key="6">
    <source>
        <dbReference type="EMBL" id="GAA4974840.1"/>
    </source>
</evidence>
<sequence length="200" mass="21851">MAAPAPEDTYGKVLSAAVDLFGEHGFAGTSLQAIADRVGVTKAALYYHFRTKDELLDALMRPALNDLERVLDDAERRKGDAARQRVLFEGYVDFLLRYRALAVILHHDVSVGTHPAVRPRLGSITARVDGVLQDPARPVEYRVAATVALGGFYSAIATFPHLPDPELRAVLLDIVRRLLTPRRIRSTAPAPSVRAVPAHG</sequence>
<feature type="domain" description="HTH tetR-type" evidence="5">
    <location>
        <begin position="7"/>
        <end position="67"/>
    </location>
</feature>
<keyword evidence="2 4" id="KW-0238">DNA-binding</keyword>
<dbReference type="Pfam" id="PF00440">
    <property type="entry name" value="TetR_N"/>
    <property type="match status" value="1"/>
</dbReference>
<evidence type="ECO:0000256" key="4">
    <source>
        <dbReference type="PROSITE-ProRule" id="PRU00335"/>
    </source>
</evidence>
<dbReference type="Proteomes" id="UP001500466">
    <property type="component" value="Unassembled WGS sequence"/>
</dbReference>
<evidence type="ECO:0000259" key="5">
    <source>
        <dbReference type="PROSITE" id="PS50977"/>
    </source>
</evidence>